<dbReference type="AlphaFoldDB" id="A0A8J5MP18"/>
<feature type="non-terminal residue" evidence="13">
    <location>
        <position position="1"/>
    </location>
</feature>
<feature type="non-terminal residue" evidence="13">
    <location>
        <position position="84"/>
    </location>
</feature>
<keyword evidence="11" id="KW-0407">Ion channel</keyword>
<keyword evidence="9" id="KW-0325">Glycoprotein</keyword>
<evidence type="ECO:0000256" key="1">
    <source>
        <dbReference type="ARBA" id="ARBA00004651"/>
    </source>
</evidence>
<accession>A0A8J5MP18</accession>
<comment type="subcellular location">
    <subcellularLocation>
        <location evidence="1">Cell membrane</location>
        <topology evidence="1">Multi-pass membrane protein</topology>
    </subcellularLocation>
</comment>
<keyword evidence="4" id="KW-0812">Transmembrane</keyword>
<keyword evidence="2" id="KW-0813">Transport</keyword>
<evidence type="ECO:0000259" key="12">
    <source>
        <dbReference type="Pfam" id="PF10613"/>
    </source>
</evidence>
<dbReference type="SUPFAM" id="SSF53850">
    <property type="entry name" value="Periplasmic binding protein-like II"/>
    <property type="match status" value="1"/>
</dbReference>
<evidence type="ECO:0000256" key="2">
    <source>
        <dbReference type="ARBA" id="ARBA00022448"/>
    </source>
</evidence>
<proteinExistence type="predicted"/>
<dbReference type="GO" id="GO:0005886">
    <property type="term" value="C:plasma membrane"/>
    <property type="evidence" value="ECO:0007669"/>
    <property type="project" value="UniProtKB-SubCell"/>
</dbReference>
<dbReference type="GO" id="GO:0015276">
    <property type="term" value="F:ligand-gated monoatomic ion channel activity"/>
    <property type="evidence" value="ECO:0007669"/>
    <property type="project" value="InterPro"/>
</dbReference>
<evidence type="ECO:0000256" key="7">
    <source>
        <dbReference type="ARBA" id="ARBA00023136"/>
    </source>
</evidence>
<dbReference type="Proteomes" id="UP000747542">
    <property type="component" value="Unassembled WGS sequence"/>
</dbReference>
<feature type="domain" description="Ionotropic glutamate receptor L-glutamate and glycine-binding" evidence="12">
    <location>
        <begin position="2"/>
        <end position="69"/>
    </location>
</feature>
<evidence type="ECO:0000313" key="13">
    <source>
        <dbReference type="EMBL" id="KAG7158152.1"/>
    </source>
</evidence>
<keyword evidence="10" id="KW-1071">Ligand-gated ion channel</keyword>
<evidence type="ECO:0000256" key="10">
    <source>
        <dbReference type="ARBA" id="ARBA00023286"/>
    </source>
</evidence>
<dbReference type="InterPro" id="IPR019594">
    <property type="entry name" value="Glu/Gly-bd"/>
</dbReference>
<sequence length="84" mass="9540">LRYTTVLSPDGEWGRQLPNGSFTGLIGKTQRKEVDMSLGPFSVTWERAQVVDFSSTLYVDGFGIFLPRPRLERDLAGFIKPFSW</sequence>
<keyword evidence="14" id="KW-1185">Reference proteome</keyword>
<keyword evidence="7" id="KW-0472">Membrane</keyword>
<keyword evidence="5" id="KW-1133">Transmembrane helix</keyword>
<dbReference type="EMBL" id="JAHLQT010035566">
    <property type="protein sequence ID" value="KAG7158152.1"/>
    <property type="molecule type" value="Genomic_DNA"/>
</dbReference>
<evidence type="ECO:0000256" key="5">
    <source>
        <dbReference type="ARBA" id="ARBA00022989"/>
    </source>
</evidence>
<dbReference type="InterPro" id="IPR052192">
    <property type="entry name" value="Insect_Ionotropic_Sensory_Rcpt"/>
</dbReference>
<gene>
    <name evidence="13" type="primary">Glrk-L37</name>
    <name evidence="13" type="ORF">Hamer_G008769</name>
</gene>
<dbReference type="Gene3D" id="3.40.190.10">
    <property type="entry name" value="Periplasmic binding protein-like II"/>
    <property type="match status" value="1"/>
</dbReference>
<evidence type="ECO:0000256" key="6">
    <source>
        <dbReference type="ARBA" id="ARBA00023065"/>
    </source>
</evidence>
<evidence type="ECO:0000256" key="3">
    <source>
        <dbReference type="ARBA" id="ARBA00022475"/>
    </source>
</evidence>
<dbReference type="PANTHER" id="PTHR42643:SF24">
    <property type="entry name" value="IONOTROPIC RECEPTOR 60A"/>
    <property type="match status" value="1"/>
</dbReference>
<organism evidence="13 14">
    <name type="scientific">Homarus americanus</name>
    <name type="common">American lobster</name>
    <dbReference type="NCBI Taxonomy" id="6706"/>
    <lineage>
        <taxon>Eukaryota</taxon>
        <taxon>Metazoa</taxon>
        <taxon>Ecdysozoa</taxon>
        <taxon>Arthropoda</taxon>
        <taxon>Crustacea</taxon>
        <taxon>Multicrustacea</taxon>
        <taxon>Malacostraca</taxon>
        <taxon>Eumalacostraca</taxon>
        <taxon>Eucarida</taxon>
        <taxon>Decapoda</taxon>
        <taxon>Pleocyemata</taxon>
        <taxon>Astacidea</taxon>
        <taxon>Nephropoidea</taxon>
        <taxon>Nephropidae</taxon>
        <taxon>Homarus</taxon>
    </lineage>
</organism>
<protein>
    <submittedName>
        <fullName evidence="13">Glutamate receptor-like 37</fullName>
    </submittedName>
</protein>
<dbReference type="PANTHER" id="PTHR42643">
    <property type="entry name" value="IONOTROPIC RECEPTOR 20A-RELATED"/>
    <property type="match status" value="1"/>
</dbReference>
<keyword evidence="8 13" id="KW-0675">Receptor</keyword>
<dbReference type="Pfam" id="PF10613">
    <property type="entry name" value="Lig_chan-Glu_bd"/>
    <property type="match status" value="1"/>
</dbReference>
<evidence type="ECO:0000313" key="14">
    <source>
        <dbReference type="Proteomes" id="UP000747542"/>
    </source>
</evidence>
<keyword evidence="3" id="KW-1003">Cell membrane</keyword>
<evidence type="ECO:0000256" key="4">
    <source>
        <dbReference type="ARBA" id="ARBA00022692"/>
    </source>
</evidence>
<evidence type="ECO:0000256" key="9">
    <source>
        <dbReference type="ARBA" id="ARBA00023180"/>
    </source>
</evidence>
<name>A0A8J5MP18_HOMAM</name>
<keyword evidence="6" id="KW-0406">Ion transport</keyword>
<comment type="caution">
    <text evidence="13">The sequence shown here is derived from an EMBL/GenBank/DDBJ whole genome shotgun (WGS) entry which is preliminary data.</text>
</comment>
<reference evidence="13" key="1">
    <citation type="journal article" date="2021" name="Sci. Adv.">
        <title>The American lobster genome reveals insights on longevity, neural, and immune adaptations.</title>
        <authorList>
            <person name="Polinski J.M."/>
            <person name="Zimin A.V."/>
            <person name="Clark K.F."/>
            <person name="Kohn A.B."/>
            <person name="Sadowski N."/>
            <person name="Timp W."/>
            <person name="Ptitsyn A."/>
            <person name="Khanna P."/>
            <person name="Romanova D.Y."/>
            <person name="Williams P."/>
            <person name="Greenwood S.J."/>
            <person name="Moroz L.L."/>
            <person name="Walt D.R."/>
            <person name="Bodnar A.G."/>
        </authorList>
    </citation>
    <scope>NUCLEOTIDE SEQUENCE</scope>
    <source>
        <strain evidence="13">GMGI-L3</strain>
    </source>
</reference>
<evidence type="ECO:0000256" key="8">
    <source>
        <dbReference type="ARBA" id="ARBA00023170"/>
    </source>
</evidence>
<evidence type="ECO:0000256" key="11">
    <source>
        <dbReference type="ARBA" id="ARBA00023303"/>
    </source>
</evidence>